<evidence type="ECO:0000313" key="2">
    <source>
        <dbReference type="EMBL" id="ARP17769.1"/>
    </source>
</evidence>
<dbReference type="Gene3D" id="1.10.530.10">
    <property type="match status" value="1"/>
</dbReference>
<name>A0A1W6TA67_VIBAL</name>
<dbReference type="Pfam" id="PF01464">
    <property type="entry name" value="SLT"/>
    <property type="match status" value="1"/>
</dbReference>
<reference evidence="4 5" key="2">
    <citation type="submission" date="2017-12" db="EMBL/GenBank/DDBJ databases">
        <title>FDA dAtabase for Regulatory Grade micrObial Sequences (FDA-ARGOS): Supporting development and validation of Infectious Disease Dx tests.</title>
        <authorList>
            <person name="Hoffmann M."/>
            <person name="Allard M."/>
            <person name="Evans P."/>
            <person name="Brown E."/>
            <person name="Tallon L.J."/>
            <person name="Sadzewicz L."/>
            <person name="Sengamalay N."/>
            <person name="Ott S."/>
            <person name="Godinez A."/>
            <person name="Nagaraj S."/>
            <person name="Vavikolanu K."/>
            <person name="Aluvathingal J."/>
            <person name="Nadendla S."/>
            <person name="Hobson J."/>
            <person name="Sichtig H."/>
        </authorList>
    </citation>
    <scope>NUCLEOTIDE SEQUENCE [LARGE SCALE GENOMIC DNA]</scope>
    <source>
        <strain evidence="5">ATCC 17749</strain>
        <strain evidence="4">FDAARGOS_97</strain>
    </source>
</reference>
<dbReference type="EMBL" id="LOSN02000001">
    <property type="protein sequence ID" value="PNP26318.1"/>
    <property type="molecule type" value="Genomic_DNA"/>
</dbReference>
<gene>
    <name evidence="4" type="ORF">AL553_007640</name>
    <name evidence="3" type="ORF">GHY86_03280</name>
    <name evidence="2" type="ORF">K05K4_09220</name>
</gene>
<dbReference type="EMBL" id="CP017902">
    <property type="protein sequence ID" value="ARP17769.1"/>
    <property type="molecule type" value="Genomic_DNA"/>
</dbReference>
<protein>
    <submittedName>
        <fullName evidence="3">Transglycosylase</fullName>
    </submittedName>
</protein>
<dbReference type="RefSeq" id="WP_017819928.1">
    <property type="nucleotide sequence ID" value="NZ_CP014040.1"/>
</dbReference>
<reference evidence="2" key="1">
    <citation type="submission" date="2016-10" db="EMBL/GenBank/DDBJ databases">
        <title>The High Quality Genome of Vibrio alginolyticus K01M1.</title>
        <authorList>
            <person name="Wendling C."/>
            <person name="Chibani C.M."/>
            <person name="Hertel R."/>
            <person name="Sproer C."/>
            <person name="Bunk B."/>
            <person name="Overmann J."/>
            <person name="Roth O."/>
            <person name="Liesegang H."/>
        </authorList>
    </citation>
    <scope>NUCLEOTIDE SEQUENCE</scope>
    <source>
        <strain evidence="2">K05K4</strain>
    </source>
</reference>
<dbReference type="Proteomes" id="UP000054316">
    <property type="component" value="Unassembled WGS sequence"/>
</dbReference>
<dbReference type="AlphaFoldDB" id="A0A1W6TA67"/>
<dbReference type="InterPro" id="IPR023346">
    <property type="entry name" value="Lysozyme-like_dom_sf"/>
</dbReference>
<sequence length="246" mass="27547">MDYILGVFPTSGFVVKTVYKQLYKLVKFQKLHQKKDKFLTKSIRLVSSSHRLRQTLPLLSKIVEEHDASTVSSIADPENAVAWGGKVSPEFKSKVIRISKELKINPNHLMACMAFETAETFSPSIKNGSGSGATGLIQFMPSTAESLGVNTKTLARMSALEQLDYVKAYYWPYRNKINSLEDAYMAILYPAAIGKPLSFVLFRQGSIAYRQNAGIDRHNTGKITLNDVSYKVRKKLEKGLQPNFMG</sequence>
<proteinExistence type="predicted"/>
<accession>A0A1W6TA67</accession>
<evidence type="ECO:0000313" key="4">
    <source>
        <dbReference type="EMBL" id="PNP26318.1"/>
    </source>
</evidence>
<evidence type="ECO:0000259" key="1">
    <source>
        <dbReference type="Pfam" id="PF01464"/>
    </source>
</evidence>
<dbReference type="SUPFAM" id="SSF53955">
    <property type="entry name" value="Lysozyme-like"/>
    <property type="match status" value="1"/>
</dbReference>
<dbReference type="Proteomes" id="UP000714625">
    <property type="component" value="Unassembled WGS sequence"/>
</dbReference>
<evidence type="ECO:0000313" key="5">
    <source>
        <dbReference type="Proteomes" id="UP000054316"/>
    </source>
</evidence>
<feature type="domain" description="Transglycosylase SLT" evidence="1">
    <location>
        <begin position="98"/>
        <end position="152"/>
    </location>
</feature>
<dbReference type="EMBL" id="AAXMUW010000004">
    <property type="protein sequence ID" value="EGQ9134178.1"/>
    <property type="molecule type" value="Genomic_DNA"/>
</dbReference>
<keyword evidence="5" id="KW-1185">Reference proteome</keyword>
<dbReference type="InterPro" id="IPR008258">
    <property type="entry name" value="Transglycosylase_SLT_dom_1"/>
</dbReference>
<organism evidence="2">
    <name type="scientific">Vibrio alginolyticus</name>
    <dbReference type="NCBI Taxonomy" id="663"/>
    <lineage>
        <taxon>Bacteria</taxon>
        <taxon>Pseudomonadati</taxon>
        <taxon>Pseudomonadota</taxon>
        <taxon>Gammaproteobacteria</taxon>
        <taxon>Vibrionales</taxon>
        <taxon>Vibrionaceae</taxon>
        <taxon>Vibrio</taxon>
    </lineage>
</organism>
<evidence type="ECO:0000313" key="3">
    <source>
        <dbReference type="EMBL" id="EGQ9134178.1"/>
    </source>
</evidence>
<reference evidence="3" key="3">
    <citation type="submission" date="2019-11" db="EMBL/GenBank/DDBJ databases">
        <authorList>
            <consortium name="PulseNet: The National Subtyping Network for Foodborne Disease Surveillance"/>
            <person name="Tarr C.L."/>
            <person name="Trees E."/>
            <person name="Katz L.S."/>
            <person name="Carleton-Romer H.A."/>
            <person name="Stroika S."/>
            <person name="Kucerova Z."/>
            <person name="Roache K.F."/>
            <person name="Sabol A.L."/>
            <person name="Besser J."/>
            <person name="Gerner-Smidt P."/>
        </authorList>
    </citation>
    <scope>NUCLEOTIDE SEQUENCE</scope>
    <source>
        <strain evidence="3">PNUSAV001129</strain>
    </source>
</reference>